<proteinExistence type="predicted"/>
<comment type="caution">
    <text evidence="2">The sequence shown here is derived from an EMBL/GenBank/DDBJ whole genome shotgun (WGS) entry which is preliminary data.</text>
</comment>
<dbReference type="Proteomes" id="UP000653076">
    <property type="component" value="Unassembled WGS sequence"/>
</dbReference>
<evidence type="ECO:0000313" key="2">
    <source>
        <dbReference type="EMBL" id="GIJ29811.1"/>
    </source>
</evidence>
<feature type="region of interest" description="Disordered" evidence="1">
    <location>
        <begin position="1"/>
        <end position="33"/>
    </location>
</feature>
<organism evidence="2 3">
    <name type="scientific">Micromonospora qiuiae</name>
    <dbReference type="NCBI Taxonomy" id="502268"/>
    <lineage>
        <taxon>Bacteria</taxon>
        <taxon>Bacillati</taxon>
        <taxon>Actinomycetota</taxon>
        <taxon>Actinomycetes</taxon>
        <taxon>Micromonosporales</taxon>
        <taxon>Micromonosporaceae</taxon>
        <taxon>Micromonospora</taxon>
    </lineage>
</organism>
<dbReference type="EMBL" id="BOPC01000084">
    <property type="protein sequence ID" value="GIJ29811.1"/>
    <property type="molecule type" value="Genomic_DNA"/>
</dbReference>
<gene>
    <name evidence="2" type="ORF">Vqi01_49730</name>
</gene>
<evidence type="ECO:0000313" key="3">
    <source>
        <dbReference type="Proteomes" id="UP000653076"/>
    </source>
</evidence>
<sequence length="77" mass="8700">MLDGLVITAERQRAPGDDMPTPRPPHLEAPTAIPDLLPASDRHEITSRATCWHVWPPELDPDSACERCHLAYQEWSM</sequence>
<name>A0ABQ4JH83_9ACTN</name>
<accession>A0ABQ4JH83</accession>
<reference evidence="2 3" key="1">
    <citation type="submission" date="2021-01" db="EMBL/GenBank/DDBJ databases">
        <title>Whole genome shotgun sequence of Verrucosispora qiuiae NBRC 106684.</title>
        <authorList>
            <person name="Komaki H."/>
            <person name="Tamura T."/>
        </authorList>
    </citation>
    <scope>NUCLEOTIDE SEQUENCE [LARGE SCALE GENOMIC DNA]</scope>
    <source>
        <strain evidence="2 3">NBRC 106684</strain>
    </source>
</reference>
<evidence type="ECO:0000256" key="1">
    <source>
        <dbReference type="SAM" id="MobiDB-lite"/>
    </source>
</evidence>
<protein>
    <submittedName>
        <fullName evidence="2">Uncharacterized protein</fullName>
    </submittedName>
</protein>
<keyword evidence="3" id="KW-1185">Reference proteome</keyword>